<keyword evidence="1" id="KW-0812">Transmembrane</keyword>
<gene>
    <name evidence="3" type="ORF">M9Y10_008958</name>
</gene>
<keyword evidence="1" id="KW-0472">Membrane</keyword>
<proteinExistence type="predicted"/>
<evidence type="ECO:0000256" key="1">
    <source>
        <dbReference type="SAM" id="Phobius"/>
    </source>
</evidence>
<protein>
    <recommendedName>
        <fullName evidence="2">DDE-1 domain-containing protein</fullName>
    </recommendedName>
</protein>
<organism evidence="3 4">
    <name type="scientific">Tritrichomonas musculus</name>
    <dbReference type="NCBI Taxonomy" id="1915356"/>
    <lineage>
        <taxon>Eukaryota</taxon>
        <taxon>Metamonada</taxon>
        <taxon>Parabasalia</taxon>
        <taxon>Tritrichomonadida</taxon>
        <taxon>Tritrichomonadidae</taxon>
        <taxon>Tritrichomonas</taxon>
    </lineage>
</organism>
<comment type="caution">
    <text evidence="3">The sequence shown here is derived from an EMBL/GenBank/DDBJ whole genome shotgun (WGS) entry which is preliminary data.</text>
</comment>
<dbReference type="Proteomes" id="UP001470230">
    <property type="component" value="Unassembled WGS sequence"/>
</dbReference>
<evidence type="ECO:0000313" key="3">
    <source>
        <dbReference type="EMBL" id="KAK8871045.1"/>
    </source>
</evidence>
<dbReference type="Pfam" id="PF03184">
    <property type="entry name" value="DDE_1"/>
    <property type="match status" value="1"/>
</dbReference>
<dbReference type="EMBL" id="JAPFFF010000014">
    <property type="protein sequence ID" value="KAK8871045.1"/>
    <property type="molecule type" value="Genomic_DNA"/>
</dbReference>
<dbReference type="InterPro" id="IPR004875">
    <property type="entry name" value="DDE_SF_endonuclease_dom"/>
</dbReference>
<keyword evidence="1" id="KW-1133">Transmembrane helix</keyword>
<reference evidence="3 4" key="1">
    <citation type="submission" date="2024-04" db="EMBL/GenBank/DDBJ databases">
        <title>Tritrichomonas musculus Genome.</title>
        <authorList>
            <person name="Alves-Ferreira E."/>
            <person name="Grigg M."/>
            <person name="Lorenzi H."/>
            <person name="Galac M."/>
        </authorList>
    </citation>
    <scope>NUCLEOTIDE SEQUENCE [LARGE SCALE GENOMIC DNA]</scope>
    <source>
        <strain evidence="3 4">EAF2021</strain>
    </source>
</reference>
<keyword evidence="4" id="KW-1185">Reference proteome</keyword>
<accession>A0ABR2J230</accession>
<feature type="transmembrane region" description="Helical" evidence="1">
    <location>
        <begin position="26"/>
        <end position="48"/>
    </location>
</feature>
<name>A0ABR2J230_9EUKA</name>
<evidence type="ECO:0000259" key="2">
    <source>
        <dbReference type="Pfam" id="PF03184"/>
    </source>
</evidence>
<feature type="domain" description="DDE-1" evidence="2">
    <location>
        <begin position="134"/>
        <end position="196"/>
    </location>
</feature>
<evidence type="ECO:0000313" key="4">
    <source>
        <dbReference type="Proteomes" id="UP001470230"/>
    </source>
</evidence>
<sequence>MESSTYTWAQTGLDRVVIRTTGDEKAGFSVVGIISAAGCTFPLIMIAAGKTTTVEKNWFGDGHNILLEKITPDPLPNPSFMSTISRENSIPVFTPISLTDRSCNGWTNIETWLNNLIAVRFNWFPVDTIEEFYLPASTIILLADSYPAHFANAAKRLSILLNIHLAKVPESLTDLYQPLDTSIFGSVKSRARNYLNT</sequence>